<keyword evidence="6 10" id="KW-1133">Transmembrane helix</keyword>
<keyword evidence="10" id="KW-0067">ATP-binding</keyword>
<dbReference type="InterPro" id="IPR044492">
    <property type="entry name" value="P_typ_ATPase_HD_dom"/>
</dbReference>
<organism evidence="12 13">
    <name type="scientific">Ottowia pentelensis</name>
    <dbReference type="NCBI Taxonomy" id="511108"/>
    <lineage>
        <taxon>Bacteria</taxon>
        <taxon>Pseudomonadati</taxon>
        <taxon>Pseudomonadota</taxon>
        <taxon>Betaproteobacteria</taxon>
        <taxon>Burkholderiales</taxon>
        <taxon>Comamonadaceae</taxon>
        <taxon>Ottowia</taxon>
    </lineage>
</organism>
<feature type="transmembrane region" description="Helical" evidence="10">
    <location>
        <begin position="672"/>
        <end position="693"/>
    </location>
</feature>
<dbReference type="NCBIfam" id="TIGR01525">
    <property type="entry name" value="ATPase-IB_hvy"/>
    <property type="match status" value="1"/>
</dbReference>
<keyword evidence="5" id="KW-1278">Translocase</keyword>
<dbReference type="SUPFAM" id="SSF56784">
    <property type="entry name" value="HAD-like"/>
    <property type="match status" value="1"/>
</dbReference>
<dbReference type="SUPFAM" id="SSF55008">
    <property type="entry name" value="HMA, heavy metal-associated domain"/>
    <property type="match status" value="1"/>
</dbReference>
<evidence type="ECO:0000256" key="7">
    <source>
        <dbReference type="ARBA" id="ARBA00023136"/>
    </source>
</evidence>
<dbReference type="InterPro" id="IPR018303">
    <property type="entry name" value="ATPase_P-typ_P_site"/>
</dbReference>
<feature type="domain" description="P-type ATPase A" evidence="11">
    <location>
        <begin position="215"/>
        <end position="316"/>
    </location>
</feature>
<evidence type="ECO:0000256" key="8">
    <source>
        <dbReference type="ARBA" id="ARBA00039097"/>
    </source>
</evidence>
<feature type="transmembrane region" description="Helical" evidence="10">
    <location>
        <begin position="130"/>
        <end position="151"/>
    </location>
</feature>
<comment type="caution">
    <text evidence="12">The sequence shown here is derived from an EMBL/GenBank/DDBJ whole genome shotgun (WGS) entry which is preliminary data.</text>
</comment>
<dbReference type="InterPro" id="IPR059000">
    <property type="entry name" value="ATPase_P-type_domA"/>
</dbReference>
<dbReference type="SFLD" id="SFLDS00003">
    <property type="entry name" value="Haloacid_Dehalogenase"/>
    <property type="match status" value="1"/>
</dbReference>
<evidence type="ECO:0000256" key="9">
    <source>
        <dbReference type="ARBA" id="ARBA00047308"/>
    </source>
</evidence>
<evidence type="ECO:0000256" key="5">
    <source>
        <dbReference type="ARBA" id="ARBA00022967"/>
    </source>
</evidence>
<evidence type="ECO:0000256" key="6">
    <source>
        <dbReference type="ARBA" id="ARBA00022989"/>
    </source>
</evidence>
<dbReference type="PANTHER" id="PTHR48085">
    <property type="entry name" value="CADMIUM/ZINC-TRANSPORTING ATPASE HMA2-RELATED"/>
    <property type="match status" value="1"/>
</dbReference>
<dbReference type="EC" id="7.2.2.12" evidence="8"/>
<dbReference type="NCBIfam" id="TIGR01494">
    <property type="entry name" value="ATPase_P-type"/>
    <property type="match status" value="2"/>
</dbReference>
<dbReference type="InterPro" id="IPR001757">
    <property type="entry name" value="P_typ_ATPase"/>
</dbReference>
<keyword evidence="4 10" id="KW-0479">Metal-binding</keyword>
<dbReference type="Gene3D" id="2.70.150.10">
    <property type="entry name" value="Calcium-transporting ATPase, cytoplasmic transduction domain A"/>
    <property type="match status" value="1"/>
</dbReference>
<dbReference type="PRINTS" id="PR00941">
    <property type="entry name" value="CDATPASE"/>
</dbReference>
<dbReference type="EMBL" id="JBHLTN010000039">
    <property type="protein sequence ID" value="MFC0594220.1"/>
    <property type="molecule type" value="Genomic_DNA"/>
</dbReference>
<dbReference type="SFLD" id="SFLDF00027">
    <property type="entry name" value="p-type_atpase"/>
    <property type="match status" value="1"/>
</dbReference>
<reference evidence="12 13" key="1">
    <citation type="submission" date="2024-09" db="EMBL/GenBank/DDBJ databases">
        <authorList>
            <person name="Sun Q."/>
            <person name="Mori K."/>
        </authorList>
    </citation>
    <scope>NUCLEOTIDE SEQUENCE [LARGE SCALE GENOMIC DNA]</scope>
    <source>
        <strain evidence="12 13">NCAIM B.02336</strain>
    </source>
</reference>
<dbReference type="PANTHER" id="PTHR48085:SF5">
    <property type="entry name" value="CADMIUM_ZINC-TRANSPORTING ATPASE HMA4-RELATED"/>
    <property type="match status" value="1"/>
</dbReference>
<dbReference type="InterPro" id="IPR023214">
    <property type="entry name" value="HAD_sf"/>
</dbReference>
<evidence type="ECO:0000313" key="12">
    <source>
        <dbReference type="EMBL" id="MFC0594220.1"/>
    </source>
</evidence>
<evidence type="ECO:0000259" key="11">
    <source>
        <dbReference type="Pfam" id="PF00122"/>
    </source>
</evidence>
<comment type="catalytic activity">
    <reaction evidence="9">
        <text>Zn(2+)(in) + ATP + H2O = Zn(2+)(out) + ADP + phosphate + H(+)</text>
        <dbReference type="Rhea" id="RHEA:20621"/>
        <dbReference type="ChEBI" id="CHEBI:15377"/>
        <dbReference type="ChEBI" id="CHEBI:15378"/>
        <dbReference type="ChEBI" id="CHEBI:29105"/>
        <dbReference type="ChEBI" id="CHEBI:30616"/>
        <dbReference type="ChEBI" id="CHEBI:43474"/>
        <dbReference type="ChEBI" id="CHEBI:456216"/>
        <dbReference type="EC" id="7.2.2.12"/>
    </reaction>
</comment>
<keyword evidence="7 10" id="KW-0472">Membrane</keyword>
<dbReference type="InterPro" id="IPR036163">
    <property type="entry name" value="HMA_dom_sf"/>
</dbReference>
<dbReference type="InterPro" id="IPR051014">
    <property type="entry name" value="Cation_Transport_ATPase_IB"/>
</dbReference>
<dbReference type="PROSITE" id="PS00154">
    <property type="entry name" value="ATPASE_E1_E2"/>
    <property type="match status" value="1"/>
</dbReference>
<dbReference type="Gene3D" id="3.40.50.1000">
    <property type="entry name" value="HAD superfamily/HAD-like"/>
    <property type="match status" value="1"/>
</dbReference>
<dbReference type="InterPro" id="IPR027256">
    <property type="entry name" value="P-typ_ATPase_IB"/>
</dbReference>
<gene>
    <name evidence="12" type="ORF">ACFFGG_16850</name>
</gene>
<dbReference type="SUPFAM" id="SSF81653">
    <property type="entry name" value="Calcium ATPase, transduction domain A"/>
    <property type="match status" value="1"/>
</dbReference>
<dbReference type="Pfam" id="PF00702">
    <property type="entry name" value="Hydrolase"/>
    <property type="match status" value="1"/>
</dbReference>
<dbReference type="SFLD" id="SFLDG00002">
    <property type="entry name" value="C1.7:_P-type_atpase_like"/>
    <property type="match status" value="1"/>
</dbReference>
<dbReference type="InterPro" id="IPR008250">
    <property type="entry name" value="ATPase_P-typ_transduc_dom_A_sf"/>
</dbReference>
<name>A0ABV6PWJ9_9BURK</name>
<comment type="subcellular location">
    <subcellularLocation>
        <location evidence="10">Cell membrane</location>
    </subcellularLocation>
    <subcellularLocation>
        <location evidence="1">Membrane</location>
    </subcellularLocation>
</comment>
<dbReference type="InterPro" id="IPR023298">
    <property type="entry name" value="ATPase_P-typ_TM_dom_sf"/>
</dbReference>
<protein>
    <recommendedName>
        <fullName evidence="8">P-type Zn(2+) transporter</fullName>
        <ecNumber evidence="8">7.2.2.12</ecNumber>
    </recommendedName>
</protein>
<keyword evidence="10" id="KW-1003">Cell membrane</keyword>
<evidence type="ECO:0000313" key="13">
    <source>
        <dbReference type="Proteomes" id="UP001589834"/>
    </source>
</evidence>
<dbReference type="Proteomes" id="UP001589834">
    <property type="component" value="Unassembled WGS sequence"/>
</dbReference>
<feature type="transmembrane region" description="Helical" evidence="10">
    <location>
        <begin position="332"/>
        <end position="354"/>
    </location>
</feature>
<dbReference type="RefSeq" id="WP_377484804.1">
    <property type="nucleotide sequence ID" value="NZ_JBHLTN010000039.1"/>
</dbReference>
<proteinExistence type="inferred from homology"/>
<evidence type="ECO:0000256" key="1">
    <source>
        <dbReference type="ARBA" id="ARBA00004370"/>
    </source>
</evidence>
<evidence type="ECO:0000256" key="4">
    <source>
        <dbReference type="ARBA" id="ARBA00022723"/>
    </source>
</evidence>
<feature type="transmembrane region" description="Helical" evidence="10">
    <location>
        <begin position="100"/>
        <end position="118"/>
    </location>
</feature>
<dbReference type="InterPro" id="IPR036412">
    <property type="entry name" value="HAD-like_sf"/>
</dbReference>
<sequence length="722" mass="74546">MSPTATIDQRVYRIPNMDCAAEEAEIRHALKDIAGLRGLRFHLGARELHVEAAPGSLPAVEASLRAAGFAPADGAPSEGHAHDYEHGHDRQARAFDWRSALLAPTLPRIVAALLLALLAELTHALAPPGWAPLGVVLAVLAVALSGLSTYWKGLLALRRGRLNISALMTVAVTGALLIGQWPEAAMVMALYALAEHLEARAVDRARGAIGDLLRMAPDEVERLDADGAWRSVPATQVAVGAQVRVKPGARLALDGVVTAGSSAVDEAPVTGESLPVDKGVGDAVYAGTLNQTGLLVLRVTAAARDTQLARIIHAVEQAQASRAPTQALVDRFAGVYTPLVFALALAVALLGPWAMGWAWHDALYKALVLLVIACPCALVIATPVTLVSALAQAARRGLLIKGGVHLERARLMKAMAFDKTGTLTVGQPALVASEALTGTVPAATWQRWAATLAAASDHPVSRAIAAGLAAQGVQAGASEGFADAPGNGVSARIDGQRLRLIGWRAAQALGLGSEAVAARLAPHQAQGRSVSLLARDGEVLALLAVADTVKDHAPEALAELKAMGVTTVMLSGDHPAAARAVGQAVGVSEAIGGLLPPDKLARIASLRAAHGPTAMVGDGINDAPALASADLGVAMGGAGTDIAMEAADVVLMNDDLRRLPELLRLSRRVHGVLWQNIGLALGIKAVFLVAAVAGIATMWMAVFADMGASLVVVANGLRLLRR</sequence>
<keyword evidence="3 10" id="KW-0812">Transmembrane</keyword>
<dbReference type="InterPro" id="IPR023299">
    <property type="entry name" value="ATPase_P-typ_cyto_dom_N"/>
</dbReference>
<evidence type="ECO:0000256" key="10">
    <source>
        <dbReference type="RuleBase" id="RU362081"/>
    </source>
</evidence>
<keyword evidence="10" id="KW-0547">Nucleotide-binding</keyword>
<feature type="transmembrane region" description="Helical" evidence="10">
    <location>
        <begin position="699"/>
        <end position="720"/>
    </location>
</feature>
<dbReference type="SUPFAM" id="SSF81665">
    <property type="entry name" value="Calcium ATPase, transmembrane domain M"/>
    <property type="match status" value="1"/>
</dbReference>
<evidence type="ECO:0000256" key="2">
    <source>
        <dbReference type="ARBA" id="ARBA00006024"/>
    </source>
</evidence>
<feature type="transmembrane region" description="Helical" evidence="10">
    <location>
        <begin position="366"/>
        <end position="391"/>
    </location>
</feature>
<accession>A0ABV6PWJ9</accession>
<comment type="similarity">
    <text evidence="2 10">Belongs to the cation transport ATPase (P-type) (TC 3.A.3) family. Type IB subfamily.</text>
</comment>
<dbReference type="Pfam" id="PF00122">
    <property type="entry name" value="E1-E2_ATPase"/>
    <property type="match status" value="1"/>
</dbReference>
<dbReference type="PRINTS" id="PR00119">
    <property type="entry name" value="CATATPASE"/>
</dbReference>
<dbReference type="Gene3D" id="3.40.1110.10">
    <property type="entry name" value="Calcium-transporting ATPase, cytoplasmic domain N"/>
    <property type="match status" value="1"/>
</dbReference>
<keyword evidence="13" id="KW-1185">Reference proteome</keyword>
<evidence type="ECO:0000256" key="3">
    <source>
        <dbReference type="ARBA" id="ARBA00022692"/>
    </source>
</evidence>